<dbReference type="EMBL" id="UGUU01000002">
    <property type="protein sequence ID" value="SUE95884.1"/>
    <property type="molecule type" value="Genomic_DNA"/>
</dbReference>
<gene>
    <name evidence="1" type="ORF">NCTC10899_05125</name>
</gene>
<evidence type="ECO:0000313" key="2">
    <source>
        <dbReference type="Proteomes" id="UP000254260"/>
    </source>
</evidence>
<dbReference type="AlphaFoldDB" id="A0A379PPX0"/>
<proteinExistence type="predicted"/>
<accession>A0A379PPX0</accession>
<dbReference type="Proteomes" id="UP000254260">
    <property type="component" value="Unassembled WGS sequence"/>
</dbReference>
<protein>
    <submittedName>
        <fullName evidence="1">Uncharacterized protein</fullName>
    </submittedName>
</protein>
<evidence type="ECO:0000313" key="1">
    <source>
        <dbReference type="EMBL" id="SUE95884.1"/>
    </source>
</evidence>
<name>A0A379PPX0_ECTME</name>
<dbReference type="RefSeq" id="WP_115292740.1">
    <property type="nucleotide sequence ID" value="NZ_UGUU01000002.1"/>
</dbReference>
<reference evidence="1 2" key="1">
    <citation type="submission" date="2018-06" db="EMBL/GenBank/DDBJ databases">
        <authorList>
            <consortium name="Pathogen Informatics"/>
            <person name="Doyle S."/>
        </authorList>
    </citation>
    <scope>NUCLEOTIDE SEQUENCE [LARGE SCALE GENOMIC DNA]</scope>
    <source>
        <strain evidence="1 2">NCTC10899</strain>
    </source>
</reference>
<organism evidence="1 2">
    <name type="scientific">Ectopseudomonas mendocina</name>
    <name type="common">Pseudomonas mendocina</name>
    <dbReference type="NCBI Taxonomy" id="300"/>
    <lineage>
        <taxon>Bacteria</taxon>
        <taxon>Pseudomonadati</taxon>
        <taxon>Pseudomonadota</taxon>
        <taxon>Gammaproteobacteria</taxon>
        <taxon>Pseudomonadales</taxon>
        <taxon>Pseudomonadaceae</taxon>
        <taxon>Ectopseudomonas</taxon>
    </lineage>
</organism>
<sequence length="111" mass="12504">MSSKDPNGRLYGDFVAHVVKTNSADDQGIIYIRLIDQNLVKRWAKVSRTTPGVRFDVVFFDSLQAALDDARTISRCGPYHCETDIKHTPFTDKSIQMIVEFLEDAGQLKVA</sequence>